<gene>
    <name evidence="1" type="ORF">A6R68_21719</name>
</gene>
<organism evidence="1 2">
    <name type="scientific">Neotoma lepida</name>
    <name type="common">Desert woodrat</name>
    <dbReference type="NCBI Taxonomy" id="56216"/>
    <lineage>
        <taxon>Eukaryota</taxon>
        <taxon>Metazoa</taxon>
        <taxon>Chordata</taxon>
        <taxon>Craniata</taxon>
        <taxon>Vertebrata</taxon>
        <taxon>Euteleostomi</taxon>
        <taxon>Mammalia</taxon>
        <taxon>Eutheria</taxon>
        <taxon>Euarchontoglires</taxon>
        <taxon>Glires</taxon>
        <taxon>Rodentia</taxon>
        <taxon>Myomorpha</taxon>
        <taxon>Muroidea</taxon>
        <taxon>Cricetidae</taxon>
        <taxon>Neotominae</taxon>
        <taxon>Neotoma</taxon>
    </lineage>
</organism>
<dbReference type="STRING" id="56216.A0A1A6HQ07"/>
<feature type="non-terminal residue" evidence="1">
    <location>
        <position position="65"/>
    </location>
</feature>
<dbReference type="Proteomes" id="UP000092124">
    <property type="component" value="Unassembled WGS sequence"/>
</dbReference>
<proteinExistence type="predicted"/>
<keyword evidence="2" id="KW-1185">Reference proteome</keyword>
<dbReference type="Gene3D" id="3.10.100.10">
    <property type="entry name" value="Mannose-Binding Protein A, subunit A"/>
    <property type="match status" value="1"/>
</dbReference>
<protein>
    <recommendedName>
        <fullName evidence="3">C-type lectin domain-containing protein</fullName>
    </recommendedName>
</protein>
<evidence type="ECO:0000313" key="2">
    <source>
        <dbReference type="Proteomes" id="UP000092124"/>
    </source>
</evidence>
<dbReference type="SUPFAM" id="SSF56436">
    <property type="entry name" value="C-type lectin-like"/>
    <property type="match status" value="1"/>
</dbReference>
<dbReference type="AlphaFoldDB" id="A0A1A6HQ07"/>
<dbReference type="InterPro" id="IPR016186">
    <property type="entry name" value="C-type_lectin-like/link_sf"/>
</dbReference>
<name>A0A1A6HQ07_NEOLE</name>
<dbReference type="EMBL" id="LZPO01017498">
    <property type="protein sequence ID" value="OBS80080.1"/>
    <property type="molecule type" value="Genomic_DNA"/>
</dbReference>
<dbReference type="InterPro" id="IPR016187">
    <property type="entry name" value="CTDL_fold"/>
</dbReference>
<comment type="caution">
    <text evidence="1">The sequence shown here is derived from an EMBL/GenBank/DDBJ whole genome shotgun (WGS) entry which is preliminary data.</text>
</comment>
<evidence type="ECO:0000313" key="1">
    <source>
        <dbReference type="EMBL" id="OBS80080.1"/>
    </source>
</evidence>
<reference evidence="1 2" key="1">
    <citation type="submission" date="2016-06" db="EMBL/GenBank/DDBJ databases">
        <title>The Draft Genome Sequence and Annotation of the Desert Woodrat Neotoma lepida.</title>
        <authorList>
            <person name="Campbell M."/>
            <person name="Oakeson K.F."/>
            <person name="Yandell M."/>
            <person name="Halpert J.R."/>
            <person name="Dearing D."/>
        </authorList>
    </citation>
    <scope>NUCLEOTIDE SEQUENCE [LARGE SCALE GENOMIC DNA]</scope>
    <source>
        <strain evidence="1">417</strain>
        <tissue evidence="1">Liver</tissue>
    </source>
</reference>
<sequence length="65" mass="7395">TYQFAVDKPNTRLSELHAYHSSLTCFSEGTRICYLISTSENIWSISEQRCIEMGAHLVVINTEAE</sequence>
<dbReference type="OrthoDB" id="6133475at2759"/>
<accession>A0A1A6HQ07</accession>
<feature type="non-terminal residue" evidence="1">
    <location>
        <position position="1"/>
    </location>
</feature>
<evidence type="ECO:0008006" key="3">
    <source>
        <dbReference type="Google" id="ProtNLM"/>
    </source>
</evidence>